<evidence type="ECO:0000313" key="2">
    <source>
        <dbReference type="Proteomes" id="UP000093514"/>
    </source>
</evidence>
<dbReference type="GO" id="GO:0005737">
    <property type="term" value="C:cytoplasm"/>
    <property type="evidence" value="ECO:0007669"/>
    <property type="project" value="TreeGrafter"/>
</dbReference>
<reference evidence="1 2" key="2">
    <citation type="submission" date="2016-08" db="EMBL/GenBank/DDBJ databases">
        <title>Orenia metallireducens sp. nov. strain Z6, a Novel Metal-reducing Firmicute from the Deep Subsurface.</title>
        <authorList>
            <person name="Maxim B.I."/>
            <person name="Kenneth K."/>
            <person name="Flynn T.M."/>
            <person name="Oloughlin E.J."/>
            <person name="Locke R.A."/>
            <person name="Weber J.R."/>
            <person name="Egan S.M."/>
            <person name="Mackie R.I."/>
            <person name="Cann I.K."/>
        </authorList>
    </citation>
    <scope>NUCLEOTIDE SEQUENCE [LARGE SCALE GENOMIC DNA]</scope>
    <source>
        <strain evidence="1 2">Z6</strain>
    </source>
</reference>
<dbReference type="Pfam" id="PF00300">
    <property type="entry name" value="His_Phos_1"/>
    <property type="match status" value="1"/>
</dbReference>
<dbReference type="OrthoDB" id="9781415at2"/>
<comment type="caution">
    <text evidence="1">The sequence shown here is derived from an EMBL/GenBank/DDBJ whole genome shotgun (WGS) entry which is preliminary data.</text>
</comment>
<dbReference type="InterPro" id="IPR029033">
    <property type="entry name" value="His_PPase_superfam"/>
</dbReference>
<evidence type="ECO:0008006" key="3">
    <source>
        <dbReference type="Google" id="ProtNLM"/>
    </source>
</evidence>
<dbReference type="InterPro" id="IPR013078">
    <property type="entry name" value="His_Pase_superF_clade-1"/>
</dbReference>
<dbReference type="Gene3D" id="3.40.50.1240">
    <property type="entry name" value="Phosphoglycerate mutase-like"/>
    <property type="match status" value="1"/>
</dbReference>
<reference evidence="2" key="1">
    <citation type="submission" date="2016-07" db="EMBL/GenBank/DDBJ databases">
        <authorList>
            <person name="Florea S."/>
            <person name="Webb J.S."/>
            <person name="Jaromczyk J."/>
            <person name="Schardl C.L."/>
        </authorList>
    </citation>
    <scope>NUCLEOTIDE SEQUENCE [LARGE SCALE GENOMIC DNA]</scope>
    <source>
        <strain evidence="2">Z6</strain>
    </source>
</reference>
<organism evidence="1 2">
    <name type="scientific">Orenia metallireducens</name>
    <dbReference type="NCBI Taxonomy" id="1413210"/>
    <lineage>
        <taxon>Bacteria</taxon>
        <taxon>Bacillati</taxon>
        <taxon>Bacillota</taxon>
        <taxon>Clostridia</taxon>
        <taxon>Halanaerobiales</taxon>
        <taxon>Halobacteroidaceae</taxon>
        <taxon>Orenia</taxon>
    </lineage>
</organism>
<proteinExistence type="predicted"/>
<dbReference type="PANTHER" id="PTHR48100:SF59">
    <property type="entry name" value="ADENOSYLCOBALAMIN_ALPHA-RIBAZOLE PHOSPHATASE"/>
    <property type="match status" value="1"/>
</dbReference>
<dbReference type="EMBL" id="LWDV01000009">
    <property type="protein sequence ID" value="OCL26612.1"/>
    <property type="molecule type" value="Genomic_DNA"/>
</dbReference>
<dbReference type="SMART" id="SM00855">
    <property type="entry name" value="PGAM"/>
    <property type="match status" value="1"/>
</dbReference>
<dbReference type="AlphaFoldDB" id="A0A1C0A8P8"/>
<keyword evidence="2" id="KW-1185">Reference proteome</keyword>
<sequence length="188" mass="22529">MKTNIYFVRHAESNYVPKDDDFYRPLSEKGKNDVKRVTDFFKDLNITRVLSSPYIRAVHTVEGVSKDKNLDMEIIEDFKERKVANRYLNDEEFRNFVKHQWNDFDYCLEGGESLNQVQERGIRALNKIIRKYHNENIIVGTHGTWLGVILNYFDEKYDYNFWKTIKMPDIVLLSFENENLKFIKQIEV</sequence>
<dbReference type="Proteomes" id="UP000093514">
    <property type="component" value="Unassembled WGS sequence"/>
</dbReference>
<dbReference type="RefSeq" id="WP_068718615.1">
    <property type="nucleotide sequence ID" value="NZ_LWDV01000009.1"/>
</dbReference>
<name>A0A1C0A8P8_9FIRM</name>
<accession>A0A1C0A8P8</accession>
<protein>
    <recommendedName>
        <fullName evidence="3">2,3-bisphosphoglycerate-dependent phosphoglycerate mutase</fullName>
    </recommendedName>
</protein>
<evidence type="ECO:0000313" key="1">
    <source>
        <dbReference type="EMBL" id="OCL26612.1"/>
    </source>
</evidence>
<dbReference type="CDD" id="cd07067">
    <property type="entry name" value="HP_PGM_like"/>
    <property type="match status" value="1"/>
</dbReference>
<dbReference type="InterPro" id="IPR050275">
    <property type="entry name" value="PGM_Phosphatase"/>
</dbReference>
<gene>
    <name evidence="1" type="ORF">U472_11550</name>
</gene>
<dbReference type="SUPFAM" id="SSF53254">
    <property type="entry name" value="Phosphoglycerate mutase-like"/>
    <property type="match status" value="1"/>
</dbReference>
<dbReference type="PANTHER" id="PTHR48100">
    <property type="entry name" value="BROAD-SPECIFICITY PHOSPHATASE YOR283W-RELATED"/>
    <property type="match status" value="1"/>
</dbReference>
<dbReference type="GO" id="GO:0016791">
    <property type="term" value="F:phosphatase activity"/>
    <property type="evidence" value="ECO:0007669"/>
    <property type="project" value="TreeGrafter"/>
</dbReference>